<dbReference type="PANTHER" id="PTHR13052:SF3">
    <property type="entry name" value="NUCLEAR FACTOR RELATED TO KAPPA-B-BINDING PROTEIN"/>
    <property type="match status" value="1"/>
</dbReference>
<feature type="domain" description="DEUBAD" evidence="3">
    <location>
        <begin position="63"/>
        <end position="176"/>
    </location>
</feature>
<dbReference type="PROSITE" id="PS51916">
    <property type="entry name" value="DEUBAD"/>
    <property type="match status" value="1"/>
</dbReference>
<comment type="subcellular location">
    <subcellularLocation>
        <location evidence="1">Nucleus</location>
    </subcellularLocation>
</comment>
<dbReference type="GO" id="GO:0031011">
    <property type="term" value="C:Ino80 complex"/>
    <property type="evidence" value="ECO:0007669"/>
    <property type="project" value="InterPro"/>
</dbReference>
<dbReference type="CDD" id="cd21865">
    <property type="entry name" value="DEUBAD_NFRKB"/>
    <property type="match status" value="1"/>
</dbReference>
<evidence type="ECO:0000256" key="2">
    <source>
        <dbReference type="ARBA" id="ARBA00023242"/>
    </source>
</evidence>
<dbReference type="AlphaFoldDB" id="A0A2S3I3M4"/>
<dbReference type="PANTHER" id="PTHR13052">
    <property type="entry name" value="NFRKB-RELATED"/>
    <property type="match status" value="1"/>
</dbReference>
<protein>
    <recommendedName>
        <fullName evidence="3">DEUBAD domain-containing protein</fullName>
    </recommendedName>
</protein>
<keyword evidence="2" id="KW-0539">Nucleus</keyword>
<reference evidence="4" key="1">
    <citation type="submission" date="2018-04" db="EMBL/GenBank/DDBJ databases">
        <title>WGS assembly of Panicum hallii.</title>
        <authorList>
            <person name="Lovell J."/>
            <person name="Jenkins J."/>
            <person name="Lowry D."/>
            <person name="Mamidi S."/>
            <person name="Sreedasyam A."/>
            <person name="Weng X."/>
            <person name="Barry K."/>
            <person name="Bonette J."/>
            <person name="Campitelli B."/>
            <person name="Daum C."/>
            <person name="Gordon S."/>
            <person name="Gould B."/>
            <person name="Lipzen A."/>
            <person name="Macqueen A."/>
            <person name="Palacio-Mejia J."/>
            <person name="Plott C."/>
            <person name="Shakirov E."/>
            <person name="Shu S."/>
            <person name="Yoshinaga Y."/>
            <person name="Zane M."/>
            <person name="Rokhsar D."/>
            <person name="Grimwood J."/>
            <person name="Schmutz J."/>
            <person name="Juenger T."/>
        </authorList>
    </citation>
    <scope>NUCLEOTIDE SEQUENCE [LARGE SCALE GENOMIC DNA]</scope>
    <source>
        <strain evidence="4">FIL2</strain>
    </source>
</reference>
<organism evidence="4">
    <name type="scientific">Panicum hallii</name>
    <dbReference type="NCBI Taxonomy" id="206008"/>
    <lineage>
        <taxon>Eukaryota</taxon>
        <taxon>Viridiplantae</taxon>
        <taxon>Streptophyta</taxon>
        <taxon>Embryophyta</taxon>
        <taxon>Tracheophyta</taxon>
        <taxon>Spermatophyta</taxon>
        <taxon>Magnoliopsida</taxon>
        <taxon>Liliopsida</taxon>
        <taxon>Poales</taxon>
        <taxon>Poaceae</taxon>
        <taxon>PACMAD clade</taxon>
        <taxon>Panicoideae</taxon>
        <taxon>Panicodae</taxon>
        <taxon>Paniceae</taxon>
        <taxon>Panicinae</taxon>
        <taxon>Panicum</taxon>
        <taxon>Panicum sect. Panicum</taxon>
    </lineage>
</organism>
<dbReference type="Proteomes" id="UP000243499">
    <property type="component" value="Chromosome 6"/>
</dbReference>
<name>A0A2S3I3M4_9POAL</name>
<evidence type="ECO:0000256" key="1">
    <source>
        <dbReference type="ARBA" id="ARBA00004123"/>
    </source>
</evidence>
<dbReference type="Gramene" id="PAN36036">
    <property type="protein sequence ID" value="PAN36036"/>
    <property type="gene ID" value="PAHAL_6G252200"/>
</dbReference>
<dbReference type="InterPro" id="IPR044867">
    <property type="entry name" value="DEUBAD_dom"/>
</dbReference>
<dbReference type="EMBL" id="CM008051">
    <property type="protein sequence ID" value="PAN36036.1"/>
    <property type="molecule type" value="Genomic_DNA"/>
</dbReference>
<proteinExistence type="predicted"/>
<evidence type="ECO:0000313" key="4">
    <source>
        <dbReference type="EMBL" id="PAN36036.1"/>
    </source>
</evidence>
<sequence>MGIVKIKSGEPAAKSGYSCGDEDLTQDDRMLLQSFPIHESDDSELAEVDCEFAMSRGQVCNVPYGLYDLPDLTEVLSLETWNSCLTEDDRFYLAAYLPDMEQHDFVTTMKELFSGDAIFFGSPLRSFFLRLNGGLYSPQVSQARELLLMFQRRRHYQFLMLYHDGMVGKFASMAKLLRSSDMSTSLREKVPISHNRVYEKQFPCVGLSSSTQPIIIKGESATVSPMKRDKLMDGSLSTYRSSRHNDTGNVAKSAEMNSLESQIFHPLCDPRQNCGKLPKGVLKIRTGCASHIDGSKGIHHRPRLLLVDQLGMQSSSFFAPPHAFAHDVHVYSENSSSHLNTNSGTSASSRRNPLQWKDTCALIGKSPLGVQMTVPEEHNAVYPSMMLRGFYQPAANHSLVYSSEAYDTRECGHMKDLLKNFGHQNSIVHQSSPDPCAGVSAGHQANGYTTLHSIRNAESISEMLNLGTGKLSEQLETVCKYHDGVKLEAPPAKPVTEVEEARQFAYTYARRKPHKRSTMVEDTVSPGVLDTNMKVKAIKL</sequence>
<dbReference type="InterPro" id="IPR024867">
    <property type="entry name" value="NFRKB"/>
</dbReference>
<gene>
    <name evidence="4" type="ORF">PAHAL_6G252200</name>
</gene>
<evidence type="ECO:0000259" key="3">
    <source>
        <dbReference type="PROSITE" id="PS51916"/>
    </source>
</evidence>
<accession>A0A2S3I3M4</accession>